<dbReference type="PROSITE" id="PS51257">
    <property type="entry name" value="PROKAR_LIPOPROTEIN"/>
    <property type="match status" value="1"/>
</dbReference>
<dbReference type="GO" id="GO:0008234">
    <property type="term" value="F:cysteine-type peptidase activity"/>
    <property type="evidence" value="ECO:0007669"/>
    <property type="project" value="InterPro"/>
</dbReference>
<sequence length="448" mass="49988">MKFTSKILILGAVIGTIFAGCINKETNNNEVNNSKDEIYNQNVEKNYVELNGEKYFTGYVPVSEEKYRSFTRAKTPIYRGTLPSKIDLSGNMPTPGNQGHQGSCTAWATTYAYKSFQEGLDQKWGLNTTDHLFSPAYVYNQINGGQDRGSQIYLALDLIVKQGAATLSVMPYNQNNYWTQPTSYQKQEAAKYKAKSWGTVPDGDINAIKSHLAAGDAVSVGIPVYPDFNVSASNPVYDSTYGKLEGYHAITLVGYDDSKGAFKLINSWGTNWGFNGYGWISYNLIRNNRIRGYVMTDILTGPEPGPGPNPNPNPQVLKNVALNKNISVSGYYSSSYAGNKAVDSDVNSSRWVVSSSSYGWLNLDLGKDYDVKQLKMKWSTSNYPGTYYVWGLKTGDRNWTRLATYDNSNGGKDTIEFSQSKKVRYIAMTLDYPNSSYYVLYDLQVMAY</sequence>
<reference evidence="4 5" key="1">
    <citation type="submission" date="2022-11" db="EMBL/GenBank/DDBJ databases">
        <title>Haliovirga abyssi gen. nov., sp. nov., a mesophilic fermentative bacterium isolated from the Iheya North hydrothermal field and the proposal of Haliovirgaceae fam. nov.</title>
        <authorList>
            <person name="Miyazaki U."/>
            <person name="Tame A."/>
            <person name="Miyazaki J."/>
            <person name="Takai K."/>
            <person name="Sawayama S."/>
            <person name="Kitajima M."/>
            <person name="Okamoto A."/>
            <person name="Nakagawa S."/>
        </authorList>
    </citation>
    <scope>NUCLEOTIDE SEQUENCE [LARGE SCALE GENOMIC DNA]</scope>
    <source>
        <strain evidence="4 5">IC12</strain>
    </source>
</reference>
<evidence type="ECO:0000313" key="5">
    <source>
        <dbReference type="Proteomes" id="UP001321582"/>
    </source>
</evidence>
<name>A0AAU9DWW8_9FUSO</name>
<keyword evidence="5" id="KW-1185">Reference proteome</keyword>
<dbReference type="Pfam" id="PF00754">
    <property type="entry name" value="F5_F8_type_C"/>
    <property type="match status" value="1"/>
</dbReference>
<evidence type="ECO:0000256" key="1">
    <source>
        <dbReference type="ARBA" id="ARBA00008455"/>
    </source>
</evidence>
<evidence type="ECO:0000256" key="2">
    <source>
        <dbReference type="SAM" id="SignalP"/>
    </source>
</evidence>
<evidence type="ECO:0000313" key="4">
    <source>
        <dbReference type="EMBL" id="BDU50836.1"/>
    </source>
</evidence>
<dbReference type="GO" id="GO:0006508">
    <property type="term" value="P:proteolysis"/>
    <property type="evidence" value="ECO:0007669"/>
    <property type="project" value="InterPro"/>
</dbReference>
<dbReference type="Gene3D" id="3.90.70.10">
    <property type="entry name" value="Cysteine proteinases"/>
    <property type="match status" value="1"/>
</dbReference>
<proteinExistence type="inferred from homology"/>
<dbReference type="PROSITE" id="PS50022">
    <property type="entry name" value="FA58C_3"/>
    <property type="match status" value="1"/>
</dbReference>
<dbReference type="PROSITE" id="PS00639">
    <property type="entry name" value="THIOL_PROTEASE_HIS"/>
    <property type="match status" value="1"/>
</dbReference>
<dbReference type="Gene3D" id="2.60.120.260">
    <property type="entry name" value="Galactose-binding domain-like"/>
    <property type="match status" value="1"/>
</dbReference>
<dbReference type="SUPFAM" id="SSF49785">
    <property type="entry name" value="Galactose-binding domain-like"/>
    <property type="match status" value="1"/>
</dbReference>
<dbReference type="CDD" id="cd02619">
    <property type="entry name" value="Peptidase_C1"/>
    <property type="match status" value="1"/>
</dbReference>
<dbReference type="InterPro" id="IPR000668">
    <property type="entry name" value="Peptidase_C1A_C"/>
</dbReference>
<dbReference type="InterPro" id="IPR000421">
    <property type="entry name" value="FA58C"/>
</dbReference>
<dbReference type="Pfam" id="PF00112">
    <property type="entry name" value="Peptidase_C1"/>
    <property type="match status" value="1"/>
</dbReference>
<dbReference type="PANTHER" id="PTHR12411">
    <property type="entry name" value="CYSTEINE PROTEASE FAMILY C1-RELATED"/>
    <property type="match status" value="1"/>
</dbReference>
<protein>
    <recommendedName>
        <fullName evidence="3">F5/8 type C domain-containing protein</fullName>
    </recommendedName>
</protein>
<dbReference type="SUPFAM" id="SSF54001">
    <property type="entry name" value="Cysteine proteinases"/>
    <property type="match status" value="1"/>
</dbReference>
<dbReference type="KEGG" id="haby:HLVA_14050"/>
<dbReference type="SMART" id="SM00645">
    <property type="entry name" value="Pept_C1"/>
    <property type="match status" value="1"/>
</dbReference>
<dbReference type="InterPro" id="IPR008979">
    <property type="entry name" value="Galactose-bd-like_sf"/>
</dbReference>
<dbReference type="Proteomes" id="UP001321582">
    <property type="component" value="Chromosome"/>
</dbReference>
<feature type="signal peptide" evidence="2">
    <location>
        <begin position="1"/>
        <end position="19"/>
    </location>
</feature>
<feature type="domain" description="F5/8 type C" evidence="3">
    <location>
        <begin position="309"/>
        <end position="448"/>
    </location>
</feature>
<evidence type="ECO:0000259" key="3">
    <source>
        <dbReference type="PROSITE" id="PS50022"/>
    </source>
</evidence>
<gene>
    <name evidence="4" type="ORF">HLVA_14050</name>
</gene>
<dbReference type="InterPro" id="IPR013128">
    <property type="entry name" value="Peptidase_C1A"/>
</dbReference>
<feature type="chain" id="PRO_5043471040" description="F5/8 type C domain-containing protein" evidence="2">
    <location>
        <begin position="20"/>
        <end position="448"/>
    </location>
</feature>
<comment type="similarity">
    <text evidence="1">Belongs to the peptidase C1 family.</text>
</comment>
<organism evidence="4 5">
    <name type="scientific">Haliovirga abyssi</name>
    <dbReference type="NCBI Taxonomy" id="2996794"/>
    <lineage>
        <taxon>Bacteria</taxon>
        <taxon>Fusobacteriati</taxon>
        <taxon>Fusobacteriota</taxon>
        <taxon>Fusobacteriia</taxon>
        <taxon>Fusobacteriales</taxon>
        <taxon>Haliovirgaceae</taxon>
        <taxon>Haliovirga</taxon>
    </lineage>
</organism>
<keyword evidence="2" id="KW-0732">Signal</keyword>
<dbReference type="InterPro" id="IPR038765">
    <property type="entry name" value="Papain-like_cys_pep_sf"/>
</dbReference>
<dbReference type="AlphaFoldDB" id="A0AAU9DWW8"/>
<dbReference type="RefSeq" id="WP_307903688.1">
    <property type="nucleotide sequence ID" value="NZ_AP027059.1"/>
</dbReference>
<dbReference type="InterPro" id="IPR025660">
    <property type="entry name" value="Pept_his_AS"/>
</dbReference>
<dbReference type="EMBL" id="AP027059">
    <property type="protein sequence ID" value="BDU50836.1"/>
    <property type="molecule type" value="Genomic_DNA"/>
</dbReference>
<accession>A0AAU9DWW8</accession>